<name>A0A165M9L2_9APHY</name>
<sequence length="81" mass="8932">MSRKLKDCLSSYATVFIPVGMVHGAFCASGFATYAHIMDDHLCIRRDLGGHESSVLHLNSYEGLRLPNPYIGALLVHDQVD</sequence>
<dbReference type="EMBL" id="KV429106">
    <property type="protein sequence ID" value="KZT65399.1"/>
    <property type="molecule type" value="Genomic_DNA"/>
</dbReference>
<gene>
    <name evidence="1" type="ORF">DAEQUDRAFT_526710</name>
</gene>
<dbReference type="AlphaFoldDB" id="A0A165M9L2"/>
<evidence type="ECO:0000313" key="1">
    <source>
        <dbReference type="EMBL" id="KZT65399.1"/>
    </source>
</evidence>
<evidence type="ECO:0000313" key="2">
    <source>
        <dbReference type="Proteomes" id="UP000076727"/>
    </source>
</evidence>
<keyword evidence="2" id="KW-1185">Reference proteome</keyword>
<protein>
    <submittedName>
        <fullName evidence="1">Uncharacterized protein</fullName>
    </submittedName>
</protein>
<dbReference type="Proteomes" id="UP000076727">
    <property type="component" value="Unassembled WGS sequence"/>
</dbReference>
<organism evidence="1 2">
    <name type="scientific">Daedalea quercina L-15889</name>
    <dbReference type="NCBI Taxonomy" id="1314783"/>
    <lineage>
        <taxon>Eukaryota</taxon>
        <taxon>Fungi</taxon>
        <taxon>Dikarya</taxon>
        <taxon>Basidiomycota</taxon>
        <taxon>Agaricomycotina</taxon>
        <taxon>Agaricomycetes</taxon>
        <taxon>Polyporales</taxon>
        <taxon>Fomitopsis</taxon>
    </lineage>
</organism>
<proteinExistence type="predicted"/>
<accession>A0A165M9L2</accession>
<reference evidence="1 2" key="1">
    <citation type="journal article" date="2016" name="Mol. Biol. Evol.">
        <title>Comparative Genomics of Early-Diverging Mushroom-Forming Fungi Provides Insights into the Origins of Lignocellulose Decay Capabilities.</title>
        <authorList>
            <person name="Nagy L.G."/>
            <person name="Riley R."/>
            <person name="Tritt A."/>
            <person name="Adam C."/>
            <person name="Daum C."/>
            <person name="Floudas D."/>
            <person name="Sun H."/>
            <person name="Yadav J.S."/>
            <person name="Pangilinan J."/>
            <person name="Larsson K.H."/>
            <person name="Matsuura K."/>
            <person name="Barry K."/>
            <person name="Labutti K."/>
            <person name="Kuo R."/>
            <person name="Ohm R.A."/>
            <person name="Bhattacharya S.S."/>
            <person name="Shirouzu T."/>
            <person name="Yoshinaga Y."/>
            <person name="Martin F.M."/>
            <person name="Grigoriev I.V."/>
            <person name="Hibbett D.S."/>
        </authorList>
    </citation>
    <scope>NUCLEOTIDE SEQUENCE [LARGE SCALE GENOMIC DNA]</scope>
    <source>
        <strain evidence="1 2">L-15889</strain>
    </source>
</reference>